<dbReference type="InterPro" id="IPR003540">
    <property type="entry name" value="ADP-ribosyltransferase"/>
</dbReference>
<name>A0A814XMU4_ADIRI</name>
<organism evidence="2 5">
    <name type="scientific">Adineta ricciae</name>
    <name type="common">Rotifer</name>
    <dbReference type="NCBI Taxonomy" id="249248"/>
    <lineage>
        <taxon>Eukaryota</taxon>
        <taxon>Metazoa</taxon>
        <taxon>Spiralia</taxon>
        <taxon>Gnathifera</taxon>
        <taxon>Rotifera</taxon>
        <taxon>Eurotatoria</taxon>
        <taxon>Bdelloidea</taxon>
        <taxon>Adinetida</taxon>
        <taxon>Adinetidae</taxon>
        <taxon>Adineta</taxon>
    </lineage>
</organism>
<comment type="caution">
    <text evidence="2">The sequence shown here is derived from an EMBL/GenBank/DDBJ whole genome shotgun (WGS) entry which is preliminary data.</text>
</comment>
<dbReference type="Proteomes" id="UP000663828">
    <property type="component" value="Unassembled WGS sequence"/>
</dbReference>
<dbReference type="Pfam" id="PF03496">
    <property type="entry name" value="ADPrib_exo_Tox"/>
    <property type="match status" value="1"/>
</dbReference>
<sequence>MAWNRNPNVEWIFNNSPDPWSSTATEAVWERYNDIDSDILEKAFQNKQKTVSLGNYYVSLVPNKMVQVHKLDEYRQRPIRRREGTPVSRIAQRQDRFNFTDKLGSKTFGNTGVCMSPFVEEWIRRNPNYKFKEETIEQLASGLEQEGVAIGEADAAKFIALEIRQHKHEERSKMIEYCVRLYTADTWIYRLVNSTLRENDMSKVDTLGPFCCFIRNFLHASQKEHEDEEMVVYRGMELEPKDIQVYKDCVGEVHSWFAFSSTTKSRAVAENFAVNVLFEIHFDGFSASHYPGRDISILSNYPKEEEILLQPGADFRIDEVKEQKIGGRKLTIIRLALM</sequence>
<evidence type="ECO:0000313" key="4">
    <source>
        <dbReference type="Proteomes" id="UP000663828"/>
    </source>
</evidence>
<evidence type="ECO:0000313" key="3">
    <source>
        <dbReference type="EMBL" id="CAF1374770.1"/>
    </source>
</evidence>
<dbReference type="Gene3D" id="3.90.176.10">
    <property type="entry name" value="Toxin ADP-ribosyltransferase, Chain A, domain 1"/>
    <property type="match status" value="1"/>
</dbReference>
<evidence type="ECO:0000313" key="2">
    <source>
        <dbReference type="EMBL" id="CAF1217834.1"/>
    </source>
</evidence>
<dbReference type="PROSITE" id="PS50918">
    <property type="entry name" value="WWE"/>
    <property type="match status" value="1"/>
</dbReference>
<feature type="domain" description="WWE" evidence="1">
    <location>
        <begin position="1"/>
        <end position="81"/>
    </location>
</feature>
<accession>A0A814XMU4</accession>
<dbReference type="InterPro" id="IPR004170">
    <property type="entry name" value="WWE_dom"/>
</dbReference>
<dbReference type="EMBL" id="CAJNOR010003077">
    <property type="protein sequence ID" value="CAF1374770.1"/>
    <property type="molecule type" value="Genomic_DNA"/>
</dbReference>
<proteinExistence type="predicted"/>
<dbReference type="SUPFAM" id="SSF56399">
    <property type="entry name" value="ADP-ribosylation"/>
    <property type="match status" value="1"/>
</dbReference>
<dbReference type="SUPFAM" id="SSF117839">
    <property type="entry name" value="WWE domain"/>
    <property type="match status" value="1"/>
</dbReference>
<protein>
    <recommendedName>
        <fullName evidence="1">WWE domain-containing protein</fullName>
    </recommendedName>
</protein>
<dbReference type="Pfam" id="PF02825">
    <property type="entry name" value="WWE"/>
    <property type="match status" value="1"/>
</dbReference>
<dbReference type="Gene3D" id="3.30.720.50">
    <property type="match status" value="1"/>
</dbReference>
<dbReference type="EMBL" id="CAJNOJ010000158">
    <property type="protein sequence ID" value="CAF1217834.1"/>
    <property type="molecule type" value="Genomic_DNA"/>
</dbReference>
<dbReference type="InterPro" id="IPR037197">
    <property type="entry name" value="WWE_dom_sf"/>
</dbReference>
<evidence type="ECO:0000259" key="1">
    <source>
        <dbReference type="PROSITE" id="PS50918"/>
    </source>
</evidence>
<keyword evidence="4" id="KW-1185">Reference proteome</keyword>
<dbReference type="Proteomes" id="UP000663852">
    <property type="component" value="Unassembled WGS sequence"/>
</dbReference>
<reference evidence="2" key="1">
    <citation type="submission" date="2021-02" db="EMBL/GenBank/DDBJ databases">
        <authorList>
            <person name="Nowell W R."/>
        </authorList>
    </citation>
    <scope>NUCLEOTIDE SEQUENCE</scope>
</reference>
<dbReference type="PROSITE" id="PS51996">
    <property type="entry name" value="TR_MART"/>
    <property type="match status" value="1"/>
</dbReference>
<evidence type="ECO:0000313" key="5">
    <source>
        <dbReference type="Proteomes" id="UP000663852"/>
    </source>
</evidence>
<dbReference type="GO" id="GO:0005576">
    <property type="term" value="C:extracellular region"/>
    <property type="evidence" value="ECO:0007669"/>
    <property type="project" value="InterPro"/>
</dbReference>
<dbReference type="OrthoDB" id="10011065at2759"/>
<dbReference type="AlphaFoldDB" id="A0A814XMU4"/>
<gene>
    <name evidence="2" type="ORF">EDS130_LOCUS26249</name>
    <name evidence="3" type="ORF">XAT740_LOCUS32739</name>
</gene>